<accession>A0A6J5KQE7</accession>
<name>A0A6J5KQE7_9CAUD</name>
<evidence type="ECO:0008006" key="2">
    <source>
        <dbReference type="Google" id="ProtNLM"/>
    </source>
</evidence>
<protein>
    <recommendedName>
        <fullName evidence="2">Concanavalin A-like lectin/glucanases superfamily</fullName>
    </recommendedName>
</protein>
<gene>
    <name evidence="1" type="ORF">UFOVP29_196</name>
</gene>
<dbReference type="SUPFAM" id="SSF49899">
    <property type="entry name" value="Concanavalin A-like lectins/glucanases"/>
    <property type="match status" value="1"/>
</dbReference>
<sequence>MLVDASNPRSYSGSGSTWYDLSGNSNHMTLFNNPTFTSTSPSAPCIQTDGSTQYMTCPINFTASGFTCSLMFQYLTFHTIMKSVTNGEWLQTNVNYGITLPGGTSGGGGSIYYGDLTKNICITITNDGAGNFASYVNGVFQSSISGLSYTSGTGGTQFARYSVGVSYSSINFYNITIYNRALTSNEVANNFNAIRGRYGL</sequence>
<dbReference type="EMBL" id="LR796167">
    <property type="protein sequence ID" value="CAB4123037.1"/>
    <property type="molecule type" value="Genomic_DNA"/>
</dbReference>
<dbReference type="InterPro" id="IPR013320">
    <property type="entry name" value="ConA-like_dom_sf"/>
</dbReference>
<reference evidence="1" key="1">
    <citation type="submission" date="2020-04" db="EMBL/GenBank/DDBJ databases">
        <authorList>
            <person name="Chiriac C."/>
            <person name="Salcher M."/>
            <person name="Ghai R."/>
            <person name="Kavagutti S V."/>
        </authorList>
    </citation>
    <scope>NUCLEOTIDE SEQUENCE</scope>
</reference>
<evidence type="ECO:0000313" key="1">
    <source>
        <dbReference type="EMBL" id="CAB4123037.1"/>
    </source>
</evidence>
<proteinExistence type="predicted"/>
<dbReference type="Gene3D" id="2.60.120.200">
    <property type="match status" value="1"/>
</dbReference>
<organism evidence="1">
    <name type="scientific">uncultured Caudovirales phage</name>
    <dbReference type="NCBI Taxonomy" id="2100421"/>
    <lineage>
        <taxon>Viruses</taxon>
        <taxon>Duplodnaviria</taxon>
        <taxon>Heunggongvirae</taxon>
        <taxon>Uroviricota</taxon>
        <taxon>Caudoviricetes</taxon>
        <taxon>Peduoviridae</taxon>
        <taxon>Maltschvirus</taxon>
        <taxon>Maltschvirus maltsch</taxon>
    </lineage>
</organism>